<keyword evidence="2" id="KW-1185">Reference proteome</keyword>
<evidence type="ECO:0000313" key="1">
    <source>
        <dbReference type="EMBL" id="KAF8766845.1"/>
    </source>
</evidence>
<proteinExistence type="predicted"/>
<dbReference type="AlphaFoldDB" id="A0A8T0E9B9"/>
<gene>
    <name evidence="1" type="ORF">HNY73_019869</name>
</gene>
<organism evidence="1 2">
    <name type="scientific">Argiope bruennichi</name>
    <name type="common">Wasp spider</name>
    <name type="synonym">Aranea bruennichi</name>
    <dbReference type="NCBI Taxonomy" id="94029"/>
    <lineage>
        <taxon>Eukaryota</taxon>
        <taxon>Metazoa</taxon>
        <taxon>Ecdysozoa</taxon>
        <taxon>Arthropoda</taxon>
        <taxon>Chelicerata</taxon>
        <taxon>Arachnida</taxon>
        <taxon>Araneae</taxon>
        <taxon>Araneomorphae</taxon>
        <taxon>Entelegynae</taxon>
        <taxon>Araneoidea</taxon>
        <taxon>Araneidae</taxon>
        <taxon>Argiope</taxon>
    </lineage>
</organism>
<dbReference type="EMBL" id="JABXBU010002230">
    <property type="protein sequence ID" value="KAF8766845.1"/>
    <property type="molecule type" value="Genomic_DNA"/>
</dbReference>
<accession>A0A8T0E9B9</accession>
<dbReference type="Proteomes" id="UP000807504">
    <property type="component" value="Unassembled WGS sequence"/>
</dbReference>
<reference evidence="1" key="1">
    <citation type="journal article" date="2020" name="bioRxiv">
        <title>Chromosome-level reference genome of the European wasp spider Argiope bruennichi: a resource for studies on range expansion and evolutionary adaptation.</title>
        <authorList>
            <person name="Sheffer M.M."/>
            <person name="Hoppe A."/>
            <person name="Krehenwinkel H."/>
            <person name="Uhl G."/>
            <person name="Kuss A.W."/>
            <person name="Jensen L."/>
            <person name="Jensen C."/>
            <person name="Gillespie R.G."/>
            <person name="Hoff K.J."/>
            <person name="Prost S."/>
        </authorList>
    </citation>
    <scope>NUCLEOTIDE SEQUENCE</scope>
</reference>
<evidence type="ECO:0000313" key="2">
    <source>
        <dbReference type="Proteomes" id="UP000807504"/>
    </source>
</evidence>
<comment type="caution">
    <text evidence="1">The sequence shown here is derived from an EMBL/GenBank/DDBJ whole genome shotgun (WGS) entry which is preliminary data.</text>
</comment>
<name>A0A8T0E9B9_ARGBR</name>
<sequence length="115" mass="13210">MIPEDFDSCSCNLQLTNKLLYTMESQVFHLTRAYTVSFVILKQRKESRSLRSHSANSFLNNASQLTVAKQPGKRHCFLDTMPAKERTDIGPNDILLTPQRSWRSTEWKMENTSAA</sequence>
<reference evidence="1" key="2">
    <citation type="submission" date="2020-06" db="EMBL/GenBank/DDBJ databases">
        <authorList>
            <person name="Sheffer M."/>
        </authorList>
    </citation>
    <scope>NUCLEOTIDE SEQUENCE</scope>
</reference>
<protein>
    <submittedName>
        <fullName evidence="1">Uncharacterized protein</fullName>
    </submittedName>
</protein>